<reference evidence="1" key="2">
    <citation type="submission" date="2020-11" db="EMBL/GenBank/DDBJ databases">
        <authorList>
            <person name="McCartney M.A."/>
            <person name="Auch B."/>
            <person name="Kono T."/>
            <person name="Mallez S."/>
            <person name="Becker A."/>
            <person name="Gohl D.M."/>
            <person name="Silverstein K.A.T."/>
            <person name="Koren S."/>
            <person name="Bechman K.B."/>
            <person name="Herman A."/>
            <person name="Abrahante J.E."/>
            <person name="Garbe J."/>
        </authorList>
    </citation>
    <scope>NUCLEOTIDE SEQUENCE</scope>
    <source>
        <strain evidence="1">Duluth1</strain>
        <tissue evidence="1">Whole animal</tissue>
    </source>
</reference>
<keyword evidence="2" id="KW-1185">Reference proteome</keyword>
<accession>A0A9D4J0Y5</accession>
<reference evidence="1" key="1">
    <citation type="journal article" date="2019" name="bioRxiv">
        <title>The Genome of the Zebra Mussel, Dreissena polymorpha: A Resource for Invasive Species Research.</title>
        <authorList>
            <person name="McCartney M.A."/>
            <person name="Auch B."/>
            <person name="Kono T."/>
            <person name="Mallez S."/>
            <person name="Zhang Y."/>
            <person name="Obille A."/>
            <person name="Becker A."/>
            <person name="Abrahante J.E."/>
            <person name="Garbe J."/>
            <person name="Badalamenti J.P."/>
            <person name="Herman A."/>
            <person name="Mangelson H."/>
            <person name="Liachko I."/>
            <person name="Sullivan S."/>
            <person name="Sone E.D."/>
            <person name="Koren S."/>
            <person name="Silverstein K.A.T."/>
            <person name="Beckman K.B."/>
            <person name="Gohl D.M."/>
        </authorList>
    </citation>
    <scope>NUCLEOTIDE SEQUENCE</scope>
    <source>
        <strain evidence="1">Duluth1</strain>
        <tissue evidence="1">Whole animal</tissue>
    </source>
</reference>
<proteinExistence type="predicted"/>
<name>A0A9D4J0Y5_DREPO</name>
<evidence type="ECO:0000313" key="1">
    <source>
        <dbReference type="EMBL" id="KAH3791854.1"/>
    </source>
</evidence>
<gene>
    <name evidence="1" type="ORF">DPMN_145345</name>
</gene>
<dbReference type="AlphaFoldDB" id="A0A9D4J0Y5"/>
<evidence type="ECO:0000313" key="2">
    <source>
        <dbReference type="Proteomes" id="UP000828390"/>
    </source>
</evidence>
<sequence length="78" mass="9159">MGVGMSKETCYVHDNDWDNLMYYKQSTDNLEFARKLYYRDTRPVCWEGDEFYVSGTMGTLHQALVNVTFNAKSTTERE</sequence>
<organism evidence="1 2">
    <name type="scientific">Dreissena polymorpha</name>
    <name type="common">Zebra mussel</name>
    <name type="synonym">Mytilus polymorpha</name>
    <dbReference type="NCBI Taxonomy" id="45954"/>
    <lineage>
        <taxon>Eukaryota</taxon>
        <taxon>Metazoa</taxon>
        <taxon>Spiralia</taxon>
        <taxon>Lophotrochozoa</taxon>
        <taxon>Mollusca</taxon>
        <taxon>Bivalvia</taxon>
        <taxon>Autobranchia</taxon>
        <taxon>Heteroconchia</taxon>
        <taxon>Euheterodonta</taxon>
        <taxon>Imparidentia</taxon>
        <taxon>Neoheterodontei</taxon>
        <taxon>Myida</taxon>
        <taxon>Dreissenoidea</taxon>
        <taxon>Dreissenidae</taxon>
        <taxon>Dreissena</taxon>
    </lineage>
</organism>
<dbReference type="Proteomes" id="UP000828390">
    <property type="component" value="Unassembled WGS sequence"/>
</dbReference>
<dbReference type="EMBL" id="JAIWYP010000007">
    <property type="protein sequence ID" value="KAH3791854.1"/>
    <property type="molecule type" value="Genomic_DNA"/>
</dbReference>
<comment type="caution">
    <text evidence="1">The sequence shown here is derived from an EMBL/GenBank/DDBJ whole genome shotgun (WGS) entry which is preliminary data.</text>
</comment>
<protein>
    <submittedName>
        <fullName evidence="1">Uncharacterized protein</fullName>
    </submittedName>
</protein>